<dbReference type="PROSITE" id="PS51257">
    <property type="entry name" value="PROKAR_LIPOPROTEIN"/>
    <property type="match status" value="1"/>
</dbReference>
<feature type="domain" description="DUF5666" evidence="3">
    <location>
        <begin position="498"/>
        <end position="564"/>
    </location>
</feature>
<accession>A0A222G772</accession>
<reference evidence="4 5" key="1">
    <citation type="submission" date="2017-08" db="EMBL/GenBank/DDBJ databases">
        <title>Complete genome of Colwellia sp. NB097-1, a psychrophile bacterium ioslated from Bering Sea.</title>
        <authorList>
            <person name="Chen X."/>
        </authorList>
    </citation>
    <scope>NUCLEOTIDE SEQUENCE [LARGE SCALE GENOMIC DNA]</scope>
    <source>
        <strain evidence="4 5">NB097-1</strain>
    </source>
</reference>
<feature type="domain" description="DUF5666" evidence="3">
    <location>
        <begin position="262"/>
        <end position="320"/>
    </location>
</feature>
<dbReference type="Pfam" id="PF18914">
    <property type="entry name" value="DUF5666"/>
    <property type="match status" value="7"/>
</dbReference>
<protein>
    <recommendedName>
        <fullName evidence="3">DUF5666 domain-containing protein</fullName>
    </recommendedName>
</protein>
<evidence type="ECO:0000313" key="5">
    <source>
        <dbReference type="Proteomes" id="UP000202259"/>
    </source>
</evidence>
<dbReference type="EMBL" id="CP020465">
    <property type="protein sequence ID" value="ASP47650.1"/>
    <property type="molecule type" value="Genomic_DNA"/>
</dbReference>
<keyword evidence="5" id="KW-1185">Reference proteome</keyword>
<evidence type="ECO:0000259" key="3">
    <source>
        <dbReference type="Pfam" id="PF18914"/>
    </source>
</evidence>
<dbReference type="InterPro" id="IPR043724">
    <property type="entry name" value="DUF5666"/>
</dbReference>
<evidence type="ECO:0000256" key="1">
    <source>
        <dbReference type="SAM" id="MobiDB-lite"/>
    </source>
</evidence>
<dbReference type="RefSeq" id="WP_081150496.1">
    <property type="nucleotide sequence ID" value="NZ_CP020465.1"/>
</dbReference>
<feature type="region of interest" description="Disordered" evidence="1">
    <location>
        <begin position="19"/>
        <end position="45"/>
    </location>
</feature>
<feature type="domain" description="DUF5666" evidence="3">
    <location>
        <begin position="113"/>
        <end position="173"/>
    </location>
</feature>
<sequence length="567" mass="61582">MSNRFILSLITAAVLTGCGGSSTSDSAPETPAPTPPQPTTTTTATTGVITGFGSVFVNGVEYETDATTITTDDNDGASETDLQVGMVVTLSGEVNEDGTTGNANAIHYDEQLKGPVESIDLFANSITILGQTIVFDDLTSFDNVVVADLNPGDILEISGYFNANGDLYATRIEKETEQTRLKIQARITSLDTANKTFELNGLTIDYSSAIFKDFVEADLVDGQQVRVKGDYSALTAGVLVVSEIKLKDKNENHDEGDNRHVEGFITNFESSSSFKVDGIAIIIDNNTEFKYGDASALKANVSVKIKGEFNADGALVAKKIRIENKTNLKIEGAIEAINLDLSTVTVLGVEFEINNQTKMKDESDDDERFFDLADLAIGDFVELKGFVDSEGKNIATKVQRENEDENVEVELKGKVSNIENFSFSLVGVTVTTDENTKFEGTSGNDVSQATFFEQLENDMLVEVEGQLIDGIFVAQKIEIEEHDDDDSSDSENNRTEFKGVVEAVNEDSLVVSGHQVLTSQTTKFKVDDERVSAELFWSMVAIDDQLEIKGTIDLQGIITAKSIELEH</sequence>
<evidence type="ECO:0000313" key="4">
    <source>
        <dbReference type="EMBL" id="ASP47650.1"/>
    </source>
</evidence>
<keyword evidence="2" id="KW-0732">Signal</keyword>
<dbReference type="Proteomes" id="UP000202259">
    <property type="component" value="Chromosome"/>
</dbReference>
<feature type="signal peptide" evidence="2">
    <location>
        <begin position="1"/>
        <end position="26"/>
    </location>
</feature>
<gene>
    <name evidence="4" type="ORF">B5D82_07720</name>
</gene>
<feature type="chain" id="PRO_5012239894" description="DUF5666 domain-containing protein" evidence="2">
    <location>
        <begin position="27"/>
        <end position="567"/>
    </location>
</feature>
<evidence type="ECO:0000256" key="2">
    <source>
        <dbReference type="SAM" id="SignalP"/>
    </source>
</evidence>
<dbReference type="KEGG" id="cber:B5D82_07720"/>
<organism evidence="4 5">
    <name type="scientific">Cognaticolwellia beringensis</name>
    <dbReference type="NCBI Taxonomy" id="1967665"/>
    <lineage>
        <taxon>Bacteria</taxon>
        <taxon>Pseudomonadati</taxon>
        <taxon>Pseudomonadota</taxon>
        <taxon>Gammaproteobacteria</taxon>
        <taxon>Alteromonadales</taxon>
        <taxon>Colwelliaceae</taxon>
        <taxon>Cognaticolwellia</taxon>
    </lineage>
</organism>
<feature type="domain" description="DUF5666" evidence="3">
    <location>
        <begin position="186"/>
        <end position="232"/>
    </location>
</feature>
<feature type="domain" description="DUF5666" evidence="3">
    <location>
        <begin position="331"/>
        <end position="398"/>
    </location>
</feature>
<dbReference type="OrthoDB" id="5622949at2"/>
<name>A0A222G772_9GAMM</name>
<proteinExistence type="predicted"/>
<feature type="domain" description="DUF5666" evidence="3">
    <location>
        <begin position="47"/>
        <end position="99"/>
    </location>
</feature>
<dbReference type="AlphaFoldDB" id="A0A222G772"/>
<feature type="domain" description="DUF5666" evidence="3">
    <location>
        <begin position="412"/>
        <end position="478"/>
    </location>
</feature>